<dbReference type="InterPro" id="IPR036388">
    <property type="entry name" value="WH-like_DNA-bd_sf"/>
</dbReference>
<feature type="region of interest" description="Disordered" evidence="4">
    <location>
        <begin position="114"/>
        <end position="135"/>
    </location>
</feature>
<keyword evidence="2" id="KW-0238">DNA-binding</keyword>
<dbReference type="Gene3D" id="1.10.10.10">
    <property type="entry name" value="Winged helix-like DNA-binding domain superfamily/Winged helix DNA-binding domain"/>
    <property type="match status" value="1"/>
</dbReference>
<dbReference type="PROSITE" id="PS51118">
    <property type="entry name" value="HTH_HXLR"/>
    <property type="match status" value="1"/>
</dbReference>
<name>A0ABV2X4U1_9NOCA</name>
<evidence type="ECO:0000259" key="5">
    <source>
        <dbReference type="PROSITE" id="PS51118"/>
    </source>
</evidence>
<feature type="compositionally biased region" description="Polar residues" evidence="4">
    <location>
        <begin position="116"/>
        <end position="135"/>
    </location>
</feature>
<evidence type="ECO:0000313" key="6">
    <source>
        <dbReference type="EMBL" id="MEU2120927.1"/>
    </source>
</evidence>
<accession>A0ABV2X4U1</accession>
<evidence type="ECO:0000313" key="7">
    <source>
        <dbReference type="Proteomes" id="UP001550535"/>
    </source>
</evidence>
<dbReference type="Proteomes" id="UP001550535">
    <property type="component" value="Unassembled WGS sequence"/>
</dbReference>
<dbReference type="InterPro" id="IPR036390">
    <property type="entry name" value="WH_DNA-bd_sf"/>
</dbReference>
<dbReference type="PANTHER" id="PTHR33204:SF37">
    <property type="entry name" value="HTH-TYPE TRANSCRIPTIONAL REGULATOR YODB"/>
    <property type="match status" value="1"/>
</dbReference>
<comment type="caution">
    <text evidence="6">The sequence shown here is derived from an EMBL/GenBank/DDBJ whole genome shotgun (WGS) entry which is preliminary data.</text>
</comment>
<feature type="domain" description="HTH hxlR-type" evidence="5">
    <location>
        <begin position="18"/>
        <end position="111"/>
    </location>
</feature>
<dbReference type="EMBL" id="JBEYBR010000005">
    <property type="protein sequence ID" value="MEU2120927.1"/>
    <property type="molecule type" value="Genomic_DNA"/>
</dbReference>
<dbReference type="SUPFAM" id="SSF46785">
    <property type="entry name" value="Winged helix' DNA-binding domain"/>
    <property type="match status" value="1"/>
</dbReference>
<evidence type="ECO:0000256" key="2">
    <source>
        <dbReference type="ARBA" id="ARBA00023125"/>
    </source>
</evidence>
<dbReference type="RefSeq" id="WP_357990152.1">
    <property type="nucleotide sequence ID" value="NZ_JBEYBR010000005.1"/>
</dbReference>
<dbReference type="InterPro" id="IPR002577">
    <property type="entry name" value="HTH_HxlR"/>
</dbReference>
<dbReference type="Pfam" id="PF01638">
    <property type="entry name" value="HxlR"/>
    <property type="match status" value="1"/>
</dbReference>
<evidence type="ECO:0000256" key="1">
    <source>
        <dbReference type="ARBA" id="ARBA00023015"/>
    </source>
</evidence>
<evidence type="ECO:0000256" key="3">
    <source>
        <dbReference type="ARBA" id="ARBA00023163"/>
    </source>
</evidence>
<sequence>MKSVPEPGKPVRGSASGRPLMALLDLVGRRWALRVLWELHRAQRPLTFRELRNHCDDMSSSLLTRRLHELGATHIVERAATGYTLTESGRQLIDHLQPLTEWAEVWAGRLSEGCRQGTSVTDPRSNSEPSRPQAP</sequence>
<keyword evidence="3" id="KW-0804">Transcription</keyword>
<keyword evidence="1" id="KW-0805">Transcription regulation</keyword>
<evidence type="ECO:0000256" key="4">
    <source>
        <dbReference type="SAM" id="MobiDB-lite"/>
    </source>
</evidence>
<protein>
    <submittedName>
        <fullName evidence="6">Helix-turn-helix domain-containing protein</fullName>
    </submittedName>
</protein>
<organism evidence="6 7">
    <name type="scientific">Nocardia niwae</name>
    <dbReference type="NCBI Taxonomy" id="626084"/>
    <lineage>
        <taxon>Bacteria</taxon>
        <taxon>Bacillati</taxon>
        <taxon>Actinomycetota</taxon>
        <taxon>Actinomycetes</taxon>
        <taxon>Mycobacteriales</taxon>
        <taxon>Nocardiaceae</taxon>
        <taxon>Nocardia</taxon>
    </lineage>
</organism>
<keyword evidence="7" id="KW-1185">Reference proteome</keyword>
<proteinExistence type="predicted"/>
<dbReference type="PANTHER" id="PTHR33204">
    <property type="entry name" value="TRANSCRIPTIONAL REGULATOR, MARR FAMILY"/>
    <property type="match status" value="1"/>
</dbReference>
<gene>
    <name evidence="6" type="ORF">ABZ507_03765</name>
</gene>
<reference evidence="6 7" key="1">
    <citation type="submission" date="2024-06" db="EMBL/GenBank/DDBJ databases">
        <title>The Natural Products Discovery Center: Release of the First 8490 Sequenced Strains for Exploring Actinobacteria Biosynthetic Diversity.</title>
        <authorList>
            <person name="Kalkreuter E."/>
            <person name="Kautsar S.A."/>
            <person name="Yang D."/>
            <person name="Bader C.D."/>
            <person name="Teijaro C.N."/>
            <person name="Fluegel L."/>
            <person name="Davis C.M."/>
            <person name="Simpson J.R."/>
            <person name="Lauterbach L."/>
            <person name="Steele A.D."/>
            <person name="Gui C."/>
            <person name="Meng S."/>
            <person name="Li G."/>
            <person name="Viehrig K."/>
            <person name="Ye F."/>
            <person name="Su P."/>
            <person name="Kiefer A.F."/>
            <person name="Nichols A."/>
            <person name="Cepeda A.J."/>
            <person name="Yan W."/>
            <person name="Fan B."/>
            <person name="Jiang Y."/>
            <person name="Adhikari A."/>
            <person name="Zheng C.-J."/>
            <person name="Schuster L."/>
            <person name="Cowan T.M."/>
            <person name="Smanski M.J."/>
            <person name="Chevrette M.G."/>
            <person name="De Carvalho L.P.S."/>
            <person name="Shen B."/>
        </authorList>
    </citation>
    <scope>NUCLEOTIDE SEQUENCE [LARGE SCALE GENOMIC DNA]</scope>
    <source>
        <strain evidence="6 7">NPDC019434</strain>
    </source>
</reference>